<organism evidence="8 9">
    <name type="scientific">Phoenix dactylifera</name>
    <name type="common">Date palm</name>
    <dbReference type="NCBI Taxonomy" id="42345"/>
    <lineage>
        <taxon>Eukaryota</taxon>
        <taxon>Viridiplantae</taxon>
        <taxon>Streptophyta</taxon>
        <taxon>Embryophyta</taxon>
        <taxon>Tracheophyta</taxon>
        <taxon>Spermatophyta</taxon>
        <taxon>Magnoliopsida</taxon>
        <taxon>Liliopsida</taxon>
        <taxon>Arecaceae</taxon>
        <taxon>Coryphoideae</taxon>
        <taxon>Phoeniceae</taxon>
        <taxon>Phoenix</taxon>
    </lineage>
</organism>
<dbReference type="FunFam" id="3.30.730.10:FF:000001">
    <property type="entry name" value="Ethylene-responsive transcription factor 2"/>
    <property type="match status" value="1"/>
</dbReference>
<dbReference type="RefSeq" id="XP_008793923.2">
    <property type="nucleotide sequence ID" value="XM_008795701.4"/>
</dbReference>
<dbReference type="Pfam" id="PF00847">
    <property type="entry name" value="AP2"/>
    <property type="match status" value="1"/>
</dbReference>
<dbReference type="GO" id="GO:0003700">
    <property type="term" value="F:DNA-binding transcription factor activity"/>
    <property type="evidence" value="ECO:0007669"/>
    <property type="project" value="InterPro"/>
</dbReference>
<feature type="compositionally biased region" description="Low complexity" evidence="6">
    <location>
        <begin position="153"/>
        <end position="166"/>
    </location>
</feature>
<gene>
    <name evidence="9 10" type="primary">LOC103710089</name>
</gene>
<dbReference type="AlphaFoldDB" id="A0A8B7C8C4"/>
<dbReference type="CDD" id="cd00018">
    <property type="entry name" value="AP2"/>
    <property type="match status" value="1"/>
</dbReference>
<accession>A0A8B7C8C4</accession>
<dbReference type="GeneID" id="103710089"/>
<evidence type="ECO:0000313" key="10">
    <source>
        <dbReference type="RefSeq" id="XP_026661617.2"/>
    </source>
</evidence>
<feature type="compositionally biased region" description="Low complexity" evidence="6">
    <location>
        <begin position="246"/>
        <end position="257"/>
    </location>
</feature>
<dbReference type="Proteomes" id="UP000228380">
    <property type="component" value="Unplaced"/>
</dbReference>
<dbReference type="GO" id="GO:0005634">
    <property type="term" value="C:nucleus"/>
    <property type="evidence" value="ECO:0007669"/>
    <property type="project" value="UniProtKB-SubCell"/>
</dbReference>
<feature type="compositionally biased region" description="Low complexity" evidence="6">
    <location>
        <begin position="306"/>
        <end position="317"/>
    </location>
</feature>
<dbReference type="InterPro" id="IPR036955">
    <property type="entry name" value="AP2/ERF_dom_sf"/>
</dbReference>
<keyword evidence="4" id="KW-0804">Transcription</keyword>
<keyword evidence="3" id="KW-0238">DNA-binding</keyword>
<evidence type="ECO:0000256" key="6">
    <source>
        <dbReference type="SAM" id="MobiDB-lite"/>
    </source>
</evidence>
<dbReference type="PANTHER" id="PTHR31190:SF473">
    <property type="entry name" value="OS05G0437100 PROTEIN"/>
    <property type="match status" value="1"/>
</dbReference>
<evidence type="ECO:0000256" key="2">
    <source>
        <dbReference type="ARBA" id="ARBA00023015"/>
    </source>
</evidence>
<dbReference type="InterPro" id="IPR044808">
    <property type="entry name" value="ERF_plant"/>
</dbReference>
<evidence type="ECO:0000256" key="5">
    <source>
        <dbReference type="ARBA" id="ARBA00023242"/>
    </source>
</evidence>
<dbReference type="PROSITE" id="PS51032">
    <property type="entry name" value="AP2_ERF"/>
    <property type="match status" value="1"/>
</dbReference>
<reference evidence="9 10" key="1">
    <citation type="submission" date="2025-04" db="UniProtKB">
        <authorList>
            <consortium name="RefSeq"/>
        </authorList>
    </citation>
    <scope>IDENTIFICATION</scope>
    <source>
        <tissue evidence="9 10">Young leaves</tissue>
    </source>
</reference>
<dbReference type="RefSeq" id="XP_026661617.2">
    <property type="nucleotide sequence ID" value="XM_026805816.2"/>
</dbReference>
<feature type="region of interest" description="Disordered" evidence="6">
    <location>
        <begin position="80"/>
        <end position="105"/>
    </location>
</feature>
<dbReference type="OrthoDB" id="1930739at2759"/>
<feature type="region of interest" description="Disordered" evidence="6">
    <location>
        <begin position="10"/>
        <end position="49"/>
    </location>
</feature>
<dbReference type="Gene3D" id="3.30.730.10">
    <property type="entry name" value="AP2/ERF domain"/>
    <property type="match status" value="1"/>
</dbReference>
<feature type="compositionally biased region" description="Low complexity" evidence="6">
    <location>
        <begin position="80"/>
        <end position="92"/>
    </location>
</feature>
<comment type="subcellular location">
    <subcellularLocation>
        <location evidence="1">Nucleus</location>
    </subcellularLocation>
</comment>
<feature type="compositionally biased region" description="Gly residues" evidence="6">
    <location>
        <begin position="93"/>
        <end position="102"/>
    </location>
</feature>
<evidence type="ECO:0000256" key="1">
    <source>
        <dbReference type="ARBA" id="ARBA00004123"/>
    </source>
</evidence>
<dbReference type="SUPFAM" id="SSF54171">
    <property type="entry name" value="DNA-binding domain"/>
    <property type="match status" value="1"/>
</dbReference>
<dbReference type="InterPro" id="IPR016177">
    <property type="entry name" value="DNA-bd_dom_sf"/>
</dbReference>
<name>A0A8B7C8C4_PHODC</name>
<evidence type="ECO:0000256" key="4">
    <source>
        <dbReference type="ARBA" id="ARBA00023163"/>
    </source>
</evidence>
<dbReference type="GO" id="GO:0009873">
    <property type="term" value="P:ethylene-activated signaling pathway"/>
    <property type="evidence" value="ECO:0007669"/>
    <property type="project" value="InterPro"/>
</dbReference>
<feature type="region of interest" description="Disordered" evidence="6">
    <location>
        <begin position="306"/>
        <end position="369"/>
    </location>
</feature>
<dbReference type="InterPro" id="IPR001471">
    <property type="entry name" value="AP2/ERF_dom"/>
</dbReference>
<keyword evidence="5" id="KW-0539">Nucleus</keyword>
<dbReference type="GO" id="GO:0003677">
    <property type="term" value="F:DNA binding"/>
    <property type="evidence" value="ECO:0007669"/>
    <property type="project" value="UniProtKB-KW"/>
</dbReference>
<proteinExistence type="predicted"/>
<keyword evidence="8" id="KW-1185">Reference proteome</keyword>
<dbReference type="KEGG" id="pda:103710089"/>
<evidence type="ECO:0000259" key="7">
    <source>
        <dbReference type="PROSITE" id="PS51032"/>
    </source>
</evidence>
<feature type="region of interest" description="Disordered" evidence="6">
    <location>
        <begin position="233"/>
        <end position="257"/>
    </location>
</feature>
<evidence type="ECO:0000313" key="8">
    <source>
        <dbReference type="Proteomes" id="UP000228380"/>
    </source>
</evidence>
<dbReference type="PANTHER" id="PTHR31190">
    <property type="entry name" value="DNA-BINDING DOMAIN"/>
    <property type="match status" value="1"/>
</dbReference>
<evidence type="ECO:0000256" key="3">
    <source>
        <dbReference type="ARBA" id="ARBA00023125"/>
    </source>
</evidence>
<evidence type="ECO:0000313" key="9">
    <source>
        <dbReference type="RefSeq" id="XP_008793923.2"/>
    </source>
</evidence>
<dbReference type="PRINTS" id="PR00367">
    <property type="entry name" value="ETHRSPELEMNT"/>
</dbReference>
<sequence length="369" mass="39253">MSLMCFELANASGGSSAPARHDDVEEDGAVARMSSTRTGRRRQAQETPTMIPASTRIVSGERVPGGLAWEVVPAGCLGSVGSPSSSSSSHSWGGQGGGGGCGQKRTREVLPPELVMRYHHGYGQFDSYHRGEASPNVVATEHSKQSPQTSIQAPAMEESSPSSYPEAAREAAPRRRYRGVRQRPWGRWAAEIRDPHKAARVWLGTFDTAEAAARAYDEAALRFRGSRAKLNFPEDARLPSTPPSAAPANSNSPATLSSDASRDYLEYSWLPQGLGEYRTLPPTSLSDRSMYSNYPWAVASTTMDGSLASGSLQTSSSVFASASPPPPPPPPRFYTSEATASENFVGDGGSALLTPYSADSSQLPPPTSE</sequence>
<dbReference type="SMART" id="SM00380">
    <property type="entry name" value="AP2"/>
    <property type="match status" value="1"/>
</dbReference>
<feature type="domain" description="AP2/ERF" evidence="7">
    <location>
        <begin position="176"/>
        <end position="233"/>
    </location>
</feature>
<protein>
    <submittedName>
        <fullName evidence="9 10">Ethylene-responsive transcription factor ERF115-like isoform X1</fullName>
    </submittedName>
</protein>
<feature type="compositionally biased region" description="Pro residues" evidence="6">
    <location>
        <begin position="323"/>
        <end position="332"/>
    </location>
</feature>
<feature type="region of interest" description="Disordered" evidence="6">
    <location>
        <begin position="136"/>
        <end position="176"/>
    </location>
</feature>
<keyword evidence="2" id="KW-0805">Transcription regulation</keyword>